<evidence type="ECO:0000313" key="3">
    <source>
        <dbReference type="EMBL" id="MCQ5343192.1"/>
    </source>
</evidence>
<feature type="transmembrane region" description="Helical" evidence="1">
    <location>
        <begin position="123"/>
        <end position="144"/>
    </location>
</feature>
<sequence length="151" mass="16274">MMNLSGFCLWYGVALGATAVITYTDVKAYWIPDAPVLALAVINILALCFGWVRPSILAVSATVFFFLLLYGLWPDSIGSGDIKLALALCVGCPAGGAWLMTVASFLLATAISLLCWGIKGKTILPFGPFLLFGWWLSQALHFHWLGIGMSL</sequence>
<name>A0ABT1STH8_9FIRM</name>
<gene>
    <name evidence="3" type="ORF">NE675_09195</name>
</gene>
<organism evidence="3 4">
    <name type="scientific">Megasphaera massiliensis</name>
    <dbReference type="NCBI Taxonomy" id="1232428"/>
    <lineage>
        <taxon>Bacteria</taxon>
        <taxon>Bacillati</taxon>
        <taxon>Bacillota</taxon>
        <taxon>Negativicutes</taxon>
        <taxon>Veillonellales</taxon>
        <taxon>Veillonellaceae</taxon>
        <taxon>Megasphaera</taxon>
    </lineage>
</organism>
<evidence type="ECO:0000313" key="4">
    <source>
        <dbReference type="Proteomes" id="UP001206692"/>
    </source>
</evidence>
<dbReference type="Pfam" id="PF01478">
    <property type="entry name" value="Peptidase_A24"/>
    <property type="match status" value="1"/>
</dbReference>
<reference evidence="3 4" key="1">
    <citation type="submission" date="2022-06" db="EMBL/GenBank/DDBJ databases">
        <title>Isolation of gut microbiota from human fecal samples.</title>
        <authorList>
            <person name="Pamer E.G."/>
            <person name="Barat B."/>
            <person name="Waligurski E."/>
            <person name="Medina S."/>
            <person name="Paddock L."/>
            <person name="Mostad J."/>
        </authorList>
    </citation>
    <scope>NUCLEOTIDE SEQUENCE [LARGE SCALE GENOMIC DNA]</scope>
    <source>
        <strain evidence="3 4">DFI.1.1</strain>
    </source>
</reference>
<dbReference type="Proteomes" id="UP001206692">
    <property type="component" value="Unassembled WGS sequence"/>
</dbReference>
<accession>A0ABT1STH8</accession>
<protein>
    <submittedName>
        <fullName evidence="3">Prepilin peptidase</fullName>
    </submittedName>
</protein>
<feature type="transmembrane region" description="Helical" evidence="1">
    <location>
        <begin position="56"/>
        <end position="73"/>
    </location>
</feature>
<evidence type="ECO:0000259" key="2">
    <source>
        <dbReference type="Pfam" id="PF01478"/>
    </source>
</evidence>
<dbReference type="RefSeq" id="WP_227163188.1">
    <property type="nucleotide sequence ID" value="NZ_JAJCIO010000014.1"/>
</dbReference>
<keyword evidence="1" id="KW-0472">Membrane</keyword>
<feature type="domain" description="Prepilin type IV endopeptidase peptidase" evidence="2">
    <location>
        <begin position="15"/>
        <end position="112"/>
    </location>
</feature>
<proteinExistence type="predicted"/>
<keyword evidence="4" id="KW-1185">Reference proteome</keyword>
<comment type="caution">
    <text evidence="3">The sequence shown here is derived from an EMBL/GenBank/DDBJ whole genome shotgun (WGS) entry which is preliminary data.</text>
</comment>
<keyword evidence="1" id="KW-0812">Transmembrane</keyword>
<feature type="transmembrane region" description="Helical" evidence="1">
    <location>
        <begin position="29"/>
        <end position="49"/>
    </location>
</feature>
<dbReference type="EMBL" id="JANGEW010000017">
    <property type="protein sequence ID" value="MCQ5343192.1"/>
    <property type="molecule type" value="Genomic_DNA"/>
</dbReference>
<feature type="transmembrane region" description="Helical" evidence="1">
    <location>
        <begin position="85"/>
        <end position="116"/>
    </location>
</feature>
<keyword evidence="1" id="KW-1133">Transmembrane helix</keyword>
<evidence type="ECO:0000256" key="1">
    <source>
        <dbReference type="SAM" id="Phobius"/>
    </source>
</evidence>
<dbReference type="Gene3D" id="1.20.120.1220">
    <property type="match status" value="1"/>
</dbReference>
<dbReference type="InterPro" id="IPR000045">
    <property type="entry name" value="Prepilin_IV_endopep_pep"/>
</dbReference>